<dbReference type="Gene3D" id="3.10.180.10">
    <property type="entry name" value="2,3-Dihydroxybiphenyl 1,2-Dioxygenase, domain 1"/>
    <property type="match status" value="2"/>
</dbReference>
<evidence type="ECO:0000313" key="4">
    <source>
        <dbReference type="Proteomes" id="UP000550729"/>
    </source>
</evidence>
<comment type="caution">
    <text evidence="3">The sequence shown here is derived from an EMBL/GenBank/DDBJ whole genome shotgun (WGS) entry which is preliminary data.</text>
</comment>
<dbReference type="GO" id="GO:0046872">
    <property type="term" value="F:metal ion binding"/>
    <property type="evidence" value="ECO:0007669"/>
    <property type="project" value="UniProtKB-KW"/>
</dbReference>
<dbReference type="CDD" id="cd08362">
    <property type="entry name" value="BphC5-RrK37_N_like"/>
    <property type="match status" value="1"/>
</dbReference>
<gene>
    <name evidence="3" type="ORF">HH308_21165</name>
</gene>
<dbReference type="PANTHER" id="PTHR43048">
    <property type="entry name" value="METHYLMALONYL-COA EPIMERASE"/>
    <property type="match status" value="1"/>
</dbReference>
<dbReference type="InterPro" id="IPR004360">
    <property type="entry name" value="Glyas_Fos-R_dOase_dom"/>
</dbReference>
<dbReference type="Pfam" id="PF00903">
    <property type="entry name" value="Glyoxalase"/>
    <property type="match status" value="2"/>
</dbReference>
<feature type="domain" description="VOC" evidence="2">
    <location>
        <begin position="144"/>
        <end position="257"/>
    </location>
</feature>
<organism evidence="3 4">
    <name type="scientific">Gordonia asplenii</name>
    <dbReference type="NCBI Taxonomy" id="2725283"/>
    <lineage>
        <taxon>Bacteria</taxon>
        <taxon>Bacillati</taxon>
        <taxon>Actinomycetota</taxon>
        <taxon>Actinomycetes</taxon>
        <taxon>Mycobacteriales</taxon>
        <taxon>Gordoniaceae</taxon>
        <taxon>Gordonia</taxon>
    </lineage>
</organism>
<sequence>MSAPARTPITHVRHVGMAVPNFDDSVEFYRSTWGLEVVAEDSGIAFFGTPAHPEQYIMRVRKDADKRLDLISFAVDTDDDVDRMAQRLGSAGISIVREPDRLDTPGGGYGFRFFDPDGRLIEISSGVAERPFRALEPRESIPQKLSHVVINSTDIGATKRFYENHLGFRLSDWLEDHMCFMRVRTDHHILAISQGPHTSLNHVSFEMRGIDEYMRGTGRLTRSGQPPIWGPGRHGAGDNTFSYFLDPTGNVVEYTTELEKIEDENTWEPRRFEARPEAADQWGTGGLITEQMIPAMFNDPDKGLWVPAPV</sequence>
<feature type="domain" description="VOC" evidence="2">
    <location>
        <begin position="11"/>
        <end position="126"/>
    </location>
</feature>
<reference evidence="3 4" key="1">
    <citation type="submission" date="2020-04" db="EMBL/GenBank/DDBJ databases">
        <title>Gordonia sp. nov. TBRC 11910.</title>
        <authorList>
            <person name="Suriyachadkun C."/>
        </authorList>
    </citation>
    <scope>NUCLEOTIDE SEQUENCE [LARGE SCALE GENOMIC DNA]</scope>
    <source>
        <strain evidence="3 4">TBRC 11910</strain>
    </source>
</reference>
<dbReference type="SUPFAM" id="SSF54593">
    <property type="entry name" value="Glyoxalase/Bleomycin resistance protein/Dihydroxybiphenyl dioxygenase"/>
    <property type="match status" value="1"/>
</dbReference>
<keyword evidence="4" id="KW-1185">Reference proteome</keyword>
<name>A0A848L594_9ACTN</name>
<evidence type="ECO:0000256" key="1">
    <source>
        <dbReference type="ARBA" id="ARBA00022723"/>
    </source>
</evidence>
<evidence type="ECO:0000259" key="2">
    <source>
        <dbReference type="PROSITE" id="PS51819"/>
    </source>
</evidence>
<dbReference type="InterPro" id="IPR051785">
    <property type="entry name" value="MMCE/EMCE_epimerase"/>
</dbReference>
<dbReference type="PROSITE" id="PS51819">
    <property type="entry name" value="VOC"/>
    <property type="match status" value="2"/>
</dbReference>
<dbReference type="GO" id="GO:0046491">
    <property type="term" value="P:L-methylmalonyl-CoA metabolic process"/>
    <property type="evidence" value="ECO:0007669"/>
    <property type="project" value="TreeGrafter"/>
</dbReference>
<dbReference type="EMBL" id="JABBNB010000026">
    <property type="protein sequence ID" value="NMO03731.1"/>
    <property type="molecule type" value="Genomic_DNA"/>
</dbReference>
<evidence type="ECO:0000313" key="3">
    <source>
        <dbReference type="EMBL" id="NMO03731.1"/>
    </source>
</evidence>
<dbReference type="GO" id="GO:0004493">
    <property type="term" value="F:methylmalonyl-CoA epimerase activity"/>
    <property type="evidence" value="ECO:0007669"/>
    <property type="project" value="TreeGrafter"/>
</dbReference>
<dbReference type="PANTHER" id="PTHR43048:SF3">
    <property type="entry name" value="METHYLMALONYL-COA EPIMERASE, MITOCHONDRIAL"/>
    <property type="match status" value="1"/>
</dbReference>
<dbReference type="AlphaFoldDB" id="A0A848L594"/>
<keyword evidence="1" id="KW-0479">Metal-binding</keyword>
<proteinExistence type="predicted"/>
<dbReference type="Proteomes" id="UP000550729">
    <property type="component" value="Unassembled WGS sequence"/>
</dbReference>
<dbReference type="InterPro" id="IPR037523">
    <property type="entry name" value="VOC_core"/>
</dbReference>
<dbReference type="RefSeq" id="WP_170196237.1">
    <property type="nucleotide sequence ID" value="NZ_JABBNB010000026.1"/>
</dbReference>
<dbReference type="InterPro" id="IPR029068">
    <property type="entry name" value="Glyas_Bleomycin-R_OHBP_Dase"/>
</dbReference>
<protein>
    <submittedName>
        <fullName evidence="3">Oxidoreductase</fullName>
    </submittedName>
</protein>
<accession>A0A848L594</accession>